<keyword evidence="3" id="KW-0472">Membrane</keyword>
<keyword evidence="5" id="KW-1185">Reference proteome</keyword>
<name>E9SG91_RUMAL</name>
<dbReference type="Proteomes" id="UP000004259">
    <property type="component" value="Unassembled WGS sequence"/>
</dbReference>
<feature type="transmembrane region" description="Helical" evidence="3">
    <location>
        <begin position="13"/>
        <end position="35"/>
    </location>
</feature>
<evidence type="ECO:0000256" key="2">
    <source>
        <dbReference type="ARBA" id="ARBA00012438"/>
    </source>
</evidence>
<dbReference type="STRING" id="246199.CUS_6310"/>
<reference evidence="4 5" key="1">
    <citation type="submission" date="2011-02" db="EMBL/GenBank/DDBJ databases">
        <authorList>
            <person name="Nelson K.E."/>
            <person name="Sutton G."/>
            <person name="Torralba M."/>
            <person name="Durkin S."/>
            <person name="Harkins D."/>
            <person name="Montgomery R."/>
            <person name="Ziemer C."/>
            <person name="Klaassens E."/>
            <person name="Ocuiv P."/>
            <person name="Morrison M."/>
        </authorList>
    </citation>
    <scope>NUCLEOTIDE SEQUENCE [LARGE SCALE GENOMIC DNA]</scope>
    <source>
        <strain evidence="4 5">8</strain>
    </source>
</reference>
<evidence type="ECO:0000256" key="3">
    <source>
        <dbReference type="SAM" id="Phobius"/>
    </source>
</evidence>
<dbReference type="InterPro" id="IPR003661">
    <property type="entry name" value="HisK_dim/P_dom"/>
</dbReference>
<evidence type="ECO:0000313" key="5">
    <source>
        <dbReference type="Proteomes" id="UP000004259"/>
    </source>
</evidence>
<feature type="transmembrane region" description="Helical" evidence="3">
    <location>
        <begin position="55"/>
        <end position="76"/>
    </location>
</feature>
<dbReference type="CDD" id="cd00082">
    <property type="entry name" value="HisKA"/>
    <property type="match status" value="1"/>
</dbReference>
<dbReference type="AlphaFoldDB" id="E9SG91"/>
<comment type="caution">
    <text evidence="4">The sequence shown here is derived from an EMBL/GenBank/DDBJ whole genome shotgun (WGS) entry which is preliminary data.</text>
</comment>
<comment type="catalytic activity">
    <reaction evidence="1">
        <text>ATP + protein L-histidine = ADP + protein N-phospho-L-histidine.</text>
        <dbReference type="EC" id="2.7.13.3"/>
    </reaction>
</comment>
<evidence type="ECO:0000256" key="1">
    <source>
        <dbReference type="ARBA" id="ARBA00000085"/>
    </source>
</evidence>
<protein>
    <recommendedName>
        <fullName evidence="2">histidine kinase</fullName>
        <ecNumber evidence="2">2.7.13.3</ecNumber>
    </recommendedName>
</protein>
<dbReference type="SUPFAM" id="SSF47384">
    <property type="entry name" value="Homodimeric domain of signal transducing histidine kinase"/>
    <property type="match status" value="1"/>
</dbReference>
<dbReference type="RefSeq" id="WP_002852515.1">
    <property type="nucleotide sequence ID" value="NZ_ADKM02000123.1"/>
</dbReference>
<keyword evidence="3" id="KW-0812">Transmembrane</keyword>
<dbReference type="Gene3D" id="1.10.287.130">
    <property type="match status" value="1"/>
</dbReference>
<dbReference type="GO" id="GO:0000155">
    <property type="term" value="F:phosphorelay sensor kinase activity"/>
    <property type="evidence" value="ECO:0007669"/>
    <property type="project" value="InterPro"/>
</dbReference>
<sequence>MEKMQFKSLIYKALIRTLIQIVVIFIILHTAFYYFSIKIDKNHIYAVFSLESELLVLLITFLGIVIVNSFLLFRFIHVEIKHLLDNCNNYLQIDSDRHKYFYISEISEINGSFKKYREKLYSKYSKEIELRNQLMFLTSISSHDIKSRLTVTQGNIDMLYESILNEEQRNYLKDISSALIDSSYFINNLIQYLNILCLQRYDMSEYPIRQLFNDIQQDILVFSGTHISEHNNIPYDTSKTVRIYISETLRAVNIAVRCFQKYTNNSEIDIRSEISLERDSCIFTIKSMGEPFKPQILIQNKRSSSMECICENTADIRFIAQIMYVKKVFEMDGGSVEITNINKHPVIKLFLPLL</sequence>
<dbReference type="OrthoDB" id="84942at2"/>
<gene>
    <name evidence="4" type="ORF">CUS_6310</name>
</gene>
<keyword evidence="3" id="KW-1133">Transmembrane helix</keyword>
<accession>E9SG91</accession>
<dbReference type="EMBL" id="ADKM02000123">
    <property type="protein sequence ID" value="EGC01678.1"/>
    <property type="molecule type" value="Genomic_DNA"/>
</dbReference>
<dbReference type="EC" id="2.7.13.3" evidence="2"/>
<organism evidence="4 5">
    <name type="scientific">Ruminococcus albus 8</name>
    <dbReference type="NCBI Taxonomy" id="246199"/>
    <lineage>
        <taxon>Bacteria</taxon>
        <taxon>Bacillati</taxon>
        <taxon>Bacillota</taxon>
        <taxon>Clostridia</taxon>
        <taxon>Eubacteriales</taxon>
        <taxon>Oscillospiraceae</taxon>
        <taxon>Ruminococcus</taxon>
    </lineage>
</organism>
<dbReference type="InterPro" id="IPR036097">
    <property type="entry name" value="HisK_dim/P_sf"/>
</dbReference>
<evidence type="ECO:0000313" key="4">
    <source>
        <dbReference type="EMBL" id="EGC01678.1"/>
    </source>
</evidence>
<proteinExistence type="predicted"/>